<evidence type="ECO:0000256" key="2">
    <source>
        <dbReference type="SAM" id="SignalP"/>
    </source>
</evidence>
<dbReference type="Gene3D" id="2.10.50.10">
    <property type="entry name" value="Tumor Necrosis Factor Receptor, subunit A, domain 2"/>
    <property type="match status" value="1"/>
</dbReference>
<dbReference type="Pfam" id="PF13517">
    <property type="entry name" value="FG-GAP_3"/>
    <property type="match status" value="3"/>
</dbReference>
<dbReference type="SMART" id="SM01411">
    <property type="entry name" value="Ephrin_rec_like"/>
    <property type="match status" value="1"/>
</dbReference>
<feature type="domain" description="Fibronectin type-III" evidence="3">
    <location>
        <begin position="47"/>
        <end position="159"/>
    </location>
</feature>
<dbReference type="PROSITE" id="PS50853">
    <property type="entry name" value="FN3"/>
    <property type="match status" value="1"/>
</dbReference>
<dbReference type="InterPro" id="IPR028994">
    <property type="entry name" value="Integrin_alpha_N"/>
</dbReference>
<evidence type="ECO:0000313" key="5">
    <source>
        <dbReference type="Proteomes" id="UP001472866"/>
    </source>
</evidence>
<dbReference type="InterPro" id="IPR013517">
    <property type="entry name" value="FG-GAP"/>
</dbReference>
<organism evidence="4 5">
    <name type="scientific">Chloropicon roscoffensis</name>
    <dbReference type="NCBI Taxonomy" id="1461544"/>
    <lineage>
        <taxon>Eukaryota</taxon>
        <taxon>Viridiplantae</taxon>
        <taxon>Chlorophyta</taxon>
        <taxon>Chloropicophyceae</taxon>
        <taxon>Chloropicales</taxon>
        <taxon>Chloropicaceae</taxon>
        <taxon>Chloropicon</taxon>
    </lineage>
</organism>
<evidence type="ECO:0000256" key="1">
    <source>
        <dbReference type="ARBA" id="ARBA00022729"/>
    </source>
</evidence>
<dbReference type="Proteomes" id="UP001472866">
    <property type="component" value="Chromosome 15"/>
</dbReference>
<keyword evidence="5" id="KW-1185">Reference proteome</keyword>
<gene>
    <name evidence="4" type="ORF">HKI87_15g79770</name>
</gene>
<sequence length="854" mass="90113">MGAFAAFGGRGRRPRTPWSCMAWALLSTLASVSLGFADFAAAEVVMPPTGLVVKKANSVAGNAVTVEWCAPRCVDGQNKTYAFQVSVYGAESSTEVSTEETHTEVGVMCQTPGGSRQPVEHSITGLTAYTEYLVRVRSRSHDEQIGPLSDVAPEMVVRAGVTPKGSGREQRDRSGLQMSIQYHPCDYNPNPFFGYQMGLYPSAEFAEAWQTMMMHGSVVLDADGDGALDVFVLAGTVCSGDPIECTGYENVLLQNNGSGWFYTHDNSGDEAGRPLPDTKRDSRAAVAGDFDGDGFVDLFVVNHEEENELLLNDGTGKFSLSEEAGDAVTTITRAMGVAAGDFDSDGDLDLLVVTYNDTNKLFWNDGAGLFTEDDDLDSPLTNQVTGSWTVTTVDAKNSLYFGDGAGGFTLSTDPEAIGLSDTDTRGLVAADFNGDGTIDLYLANRLSDSNRKKHRLLINDGSGSFKSVEGSDATGVLSNALHATSCDIDGDGDLDMDLFVAGHAGTTCVLYINDGSGHFTYQSASGETSETPIDFTSVAGSWSAVVAEDFDGNGFVDLFVSAKENEDPPNIFLNNGDGTFIVKNLTELTSALYGDGVNFADHGTKYVAVDIDQDGDADLLGIGLTDSSNFPLYINDGSANFIRVNLDWNFETVEALGLAVADFDGDGDADFFYYTSDAHFDKLYLVCGTGYSLLPGTGLCAAPSRRPEVKVVTPSSSPTRGQGLAIIQGNLGMDPAGSVEIGGSPCHVSTAIDIGECICQGNAEMNVEMGRCECLPGYGGDASNIAVGCSPCGQEAYKSERGNSQCTSCPAGSSIADGSTNATSSDSCVCGLNAEMNTDTGRLHLMSCWIKHCG</sequence>
<dbReference type="InterPro" id="IPR036116">
    <property type="entry name" value="FN3_sf"/>
</dbReference>
<dbReference type="AlphaFoldDB" id="A0AAX4PL52"/>
<protein>
    <submittedName>
        <fullName evidence="4">VCBS repeat protein</fullName>
    </submittedName>
</protein>
<dbReference type="Gene3D" id="2.130.10.130">
    <property type="entry name" value="Integrin alpha, N-terminal"/>
    <property type="match status" value="2"/>
</dbReference>
<keyword evidence="1 2" id="KW-0732">Signal</keyword>
<evidence type="ECO:0000313" key="4">
    <source>
        <dbReference type="EMBL" id="WZN66410.1"/>
    </source>
</evidence>
<dbReference type="InterPro" id="IPR013783">
    <property type="entry name" value="Ig-like_fold"/>
</dbReference>
<name>A0AAX4PL52_9CHLO</name>
<dbReference type="SUPFAM" id="SSF49265">
    <property type="entry name" value="Fibronectin type III"/>
    <property type="match status" value="1"/>
</dbReference>
<dbReference type="InterPro" id="IPR003961">
    <property type="entry name" value="FN3_dom"/>
</dbReference>
<dbReference type="SMART" id="SM00060">
    <property type="entry name" value="FN3"/>
    <property type="match status" value="1"/>
</dbReference>
<proteinExistence type="predicted"/>
<dbReference type="SUPFAM" id="SSF69318">
    <property type="entry name" value="Integrin alpha N-terminal domain"/>
    <property type="match status" value="1"/>
</dbReference>
<dbReference type="Gene3D" id="2.60.40.10">
    <property type="entry name" value="Immunoglobulins"/>
    <property type="match status" value="1"/>
</dbReference>
<dbReference type="PANTHER" id="PTHR46580">
    <property type="entry name" value="SENSOR KINASE-RELATED"/>
    <property type="match status" value="1"/>
</dbReference>
<evidence type="ECO:0000259" key="3">
    <source>
        <dbReference type="PROSITE" id="PS50853"/>
    </source>
</evidence>
<dbReference type="EMBL" id="CP151515">
    <property type="protein sequence ID" value="WZN66410.1"/>
    <property type="molecule type" value="Genomic_DNA"/>
</dbReference>
<dbReference type="PANTHER" id="PTHR46580:SF4">
    <property type="entry name" value="ATP_GTP-BINDING PROTEIN"/>
    <property type="match status" value="1"/>
</dbReference>
<feature type="signal peptide" evidence="2">
    <location>
        <begin position="1"/>
        <end position="35"/>
    </location>
</feature>
<reference evidence="4 5" key="1">
    <citation type="submission" date="2024-03" db="EMBL/GenBank/DDBJ databases">
        <title>Complete genome sequence of the green alga Chloropicon roscoffensis RCC1871.</title>
        <authorList>
            <person name="Lemieux C."/>
            <person name="Pombert J.-F."/>
            <person name="Otis C."/>
            <person name="Turmel M."/>
        </authorList>
    </citation>
    <scope>NUCLEOTIDE SEQUENCE [LARGE SCALE GENOMIC DNA]</scope>
    <source>
        <strain evidence="4 5">RCC1871</strain>
    </source>
</reference>
<feature type="chain" id="PRO_5043410751" evidence="2">
    <location>
        <begin position="36"/>
        <end position="854"/>
    </location>
</feature>
<accession>A0AAX4PL52</accession>
<dbReference type="CDD" id="cd00063">
    <property type="entry name" value="FN3"/>
    <property type="match status" value="1"/>
</dbReference>